<gene>
    <name evidence="5" type="ORF">N4261_20825</name>
</gene>
<sequence>MASEPRQQDPQYFDIPGQPLASALERYAVVTDQTVLFSDDLVALRRSSAVEGRYTAREALDLLLTGTSLRAERVGAGAKASFVLRPLLDDAAPTPAEALDRRYDGLVQHRIWKALCATAQTAPGGYRAVLRLEIDAAGRLSQPRLLTTTGSPRRDEAIVAALQGLQVEAAPPAGLQQPLTLVLLPRPAGQPSGCLTEGRSP</sequence>
<evidence type="ECO:0000313" key="5">
    <source>
        <dbReference type="EMBL" id="UXH77422.1"/>
    </source>
</evidence>
<keyword evidence="2" id="KW-0472">Membrane</keyword>
<keyword evidence="3" id="KW-0998">Cell outer membrane</keyword>
<dbReference type="SUPFAM" id="SSF74653">
    <property type="entry name" value="TolA/TonB C-terminal domain"/>
    <property type="match status" value="1"/>
</dbReference>
<dbReference type="Pfam" id="PF07660">
    <property type="entry name" value="STN"/>
    <property type="match status" value="1"/>
</dbReference>
<feature type="domain" description="Secretin/TonB short N-terminal" evidence="4">
    <location>
        <begin position="33"/>
        <end position="87"/>
    </location>
</feature>
<reference evidence="5" key="1">
    <citation type="submission" date="2022-10" db="EMBL/GenBank/DDBJ databases">
        <title>Characterization and whole genome sequencing of a new Roseateles species, isolated from fresh water.</title>
        <authorList>
            <person name="Guliayeva D.Y."/>
            <person name="Akhremchuk A.E."/>
            <person name="Sikolenko M.A."/>
            <person name="Valentovich L.N."/>
            <person name="Sidarenka A.V."/>
        </authorList>
    </citation>
    <scope>NUCLEOTIDE SEQUENCE</scope>
    <source>
        <strain evidence="5">BIM B-1768</strain>
    </source>
</reference>
<dbReference type="SMART" id="SM00965">
    <property type="entry name" value="STN"/>
    <property type="match status" value="1"/>
</dbReference>
<proteinExistence type="predicted"/>
<evidence type="ECO:0000256" key="2">
    <source>
        <dbReference type="ARBA" id="ARBA00023136"/>
    </source>
</evidence>
<accession>A0ABY6AX15</accession>
<organism evidence="5 6">
    <name type="scientific">Roseateles amylovorans</name>
    <dbReference type="NCBI Taxonomy" id="2978473"/>
    <lineage>
        <taxon>Bacteria</taxon>
        <taxon>Pseudomonadati</taxon>
        <taxon>Pseudomonadota</taxon>
        <taxon>Betaproteobacteria</taxon>
        <taxon>Burkholderiales</taxon>
        <taxon>Sphaerotilaceae</taxon>
        <taxon>Roseateles</taxon>
    </lineage>
</organism>
<dbReference type="Gene3D" id="3.30.1150.10">
    <property type="match status" value="1"/>
</dbReference>
<keyword evidence="1" id="KW-0813">Transport</keyword>
<evidence type="ECO:0000313" key="6">
    <source>
        <dbReference type="Proteomes" id="UP001064933"/>
    </source>
</evidence>
<protein>
    <submittedName>
        <fullName evidence="5">Secretin and TonB N-terminal domain-containing protein</fullName>
    </submittedName>
</protein>
<keyword evidence="6" id="KW-1185">Reference proteome</keyword>
<dbReference type="Proteomes" id="UP001064933">
    <property type="component" value="Chromosome"/>
</dbReference>
<evidence type="ECO:0000256" key="3">
    <source>
        <dbReference type="ARBA" id="ARBA00023237"/>
    </source>
</evidence>
<dbReference type="EMBL" id="CP104562">
    <property type="protein sequence ID" value="UXH77422.1"/>
    <property type="molecule type" value="Genomic_DNA"/>
</dbReference>
<dbReference type="Gene3D" id="3.55.50.30">
    <property type="match status" value="1"/>
</dbReference>
<evidence type="ECO:0000259" key="4">
    <source>
        <dbReference type="SMART" id="SM00965"/>
    </source>
</evidence>
<dbReference type="Pfam" id="PF13103">
    <property type="entry name" value="TonB_2"/>
    <property type="match status" value="1"/>
</dbReference>
<evidence type="ECO:0000256" key="1">
    <source>
        <dbReference type="ARBA" id="ARBA00022448"/>
    </source>
</evidence>
<dbReference type="InterPro" id="IPR011662">
    <property type="entry name" value="Secretin/TonB_short_N"/>
</dbReference>
<dbReference type="RefSeq" id="WP_261757169.1">
    <property type="nucleotide sequence ID" value="NZ_CP104562.2"/>
</dbReference>
<name>A0ABY6AX15_9BURK</name>